<dbReference type="InterPro" id="IPR006728">
    <property type="entry name" value="YezG-like"/>
</dbReference>
<dbReference type="SUPFAM" id="SSF160424">
    <property type="entry name" value="BH3703-like"/>
    <property type="match status" value="1"/>
</dbReference>
<dbReference type="OrthoDB" id="1633905at2"/>
<dbReference type="RefSeq" id="WP_048007556.1">
    <property type="nucleotide sequence ID" value="NZ_JBDOCU010000005.1"/>
</dbReference>
<dbReference type="Proteomes" id="UP000076510">
    <property type="component" value="Unassembled WGS sequence"/>
</dbReference>
<name>A0A165IP76_9BACI</name>
<dbReference type="NCBIfam" id="TIGR01741">
    <property type="entry name" value="staph_tand_hypo"/>
    <property type="match status" value="1"/>
</dbReference>
<keyword evidence="1" id="KW-0808">Transferase</keyword>
<proteinExistence type="predicted"/>
<comment type="caution">
    <text evidence="1">The sequence shown here is derived from an EMBL/GenBank/DDBJ whole genome shotgun (WGS) entry which is preliminary data.</text>
</comment>
<dbReference type="GO" id="GO:0016740">
    <property type="term" value="F:transferase activity"/>
    <property type="evidence" value="ECO:0007669"/>
    <property type="project" value="UniProtKB-KW"/>
</dbReference>
<sequence>MSFENELNKLYEKIVYQVHDTIPTEWDTFCFNGEVKEKDGGVFFFFKPTEKEEYVFSHSIPSLYGVDNKVYSKELHRLFQLTVDLQRVFIENGQEPWFSVTLILERTGKLNVKFDYTDWHSSEFGPSDRIMYFEYKYVRQSDEPLAMRLIENMKAFEGL</sequence>
<evidence type="ECO:0000313" key="2">
    <source>
        <dbReference type="Proteomes" id="UP000076510"/>
    </source>
</evidence>
<dbReference type="InterPro" id="IPR036170">
    <property type="entry name" value="YezG-like_sf"/>
</dbReference>
<dbReference type="AlphaFoldDB" id="A0A165IP76"/>
<protein>
    <submittedName>
        <fullName evidence="1">GNAT family acetyltransferase</fullName>
    </submittedName>
</protein>
<accession>A0A165IP76</accession>
<dbReference type="EMBL" id="LQQY01000045">
    <property type="protein sequence ID" value="KZE43924.1"/>
    <property type="molecule type" value="Genomic_DNA"/>
</dbReference>
<gene>
    <name evidence="1" type="ORF">AV649_08765</name>
</gene>
<reference evidence="2" key="1">
    <citation type="submission" date="2016-01" db="EMBL/GenBank/DDBJ databases">
        <title>Whole genome sequencing of Bhargavaea cecembensis T14.</title>
        <authorList>
            <person name="Hong K.W."/>
        </authorList>
    </citation>
    <scope>NUCLEOTIDE SEQUENCE [LARGE SCALE GENOMIC DNA]</scope>
    <source>
        <strain evidence="2">M19</strain>
    </source>
</reference>
<dbReference type="PATRIC" id="fig|189381.9.peg.1252"/>
<dbReference type="Pfam" id="PF04634">
    <property type="entry name" value="YezG-like"/>
    <property type="match status" value="1"/>
</dbReference>
<dbReference type="Gene3D" id="3.30.500.20">
    <property type="entry name" value="BH3703-like domains"/>
    <property type="match status" value="1"/>
</dbReference>
<evidence type="ECO:0000313" key="1">
    <source>
        <dbReference type="EMBL" id="KZE43924.1"/>
    </source>
</evidence>
<organism evidence="1 2">
    <name type="scientific">Rossellomorea marisflavi</name>
    <dbReference type="NCBI Taxonomy" id="189381"/>
    <lineage>
        <taxon>Bacteria</taxon>
        <taxon>Bacillati</taxon>
        <taxon>Bacillota</taxon>
        <taxon>Bacilli</taxon>
        <taxon>Bacillales</taxon>
        <taxon>Bacillaceae</taxon>
        <taxon>Rossellomorea</taxon>
    </lineage>
</organism>